<dbReference type="VEuPathDB" id="TrichDB:TVAG_041370"/>
<feature type="transmembrane region" description="Helical" evidence="1">
    <location>
        <begin position="12"/>
        <end position="33"/>
    </location>
</feature>
<keyword evidence="3" id="KW-1185">Reference proteome</keyword>
<dbReference type="KEGG" id="tva:4745828"/>
<keyword evidence="1" id="KW-0472">Membrane</keyword>
<accession>A2G3V1</accession>
<organism evidence="2 3">
    <name type="scientific">Trichomonas vaginalis (strain ATCC PRA-98 / G3)</name>
    <dbReference type="NCBI Taxonomy" id="412133"/>
    <lineage>
        <taxon>Eukaryota</taxon>
        <taxon>Metamonada</taxon>
        <taxon>Parabasalia</taxon>
        <taxon>Trichomonadida</taxon>
        <taxon>Trichomonadidae</taxon>
        <taxon>Trichomonas</taxon>
    </lineage>
</organism>
<evidence type="ECO:0000313" key="3">
    <source>
        <dbReference type="Proteomes" id="UP000001542"/>
    </source>
</evidence>
<proteinExistence type="predicted"/>
<gene>
    <name evidence="2" type="ORF">TVAG_041370</name>
</gene>
<dbReference type="EMBL" id="DS114346">
    <property type="protein sequence ID" value="EAX88173.1"/>
    <property type="molecule type" value="Genomic_DNA"/>
</dbReference>
<dbReference type="InParanoid" id="A2G3V1"/>
<reference evidence="2" key="2">
    <citation type="journal article" date="2007" name="Science">
        <title>Draft genome sequence of the sexually transmitted pathogen Trichomonas vaginalis.</title>
        <authorList>
            <person name="Carlton J.M."/>
            <person name="Hirt R.P."/>
            <person name="Silva J.C."/>
            <person name="Delcher A.L."/>
            <person name="Schatz M."/>
            <person name="Zhao Q."/>
            <person name="Wortman J.R."/>
            <person name="Bidwell S.L."/>
            <person name="Alsmark U.C.M."/>
            <person name="Besteiro S."/>
            <person name="Sicheritz-Ponten T."/>
            <person name="Noel C.J."/>
            <person name="Dacks J.B."/>
            <person name="Foster P.G."/>
            <person name="Simillion C."/>
            <person name="Van de Peer Y."/>
            <person name="Miranda-Saavedra D."/>
            <person name="Barton G.J."/>
            <person name="Westrop G.D."/>
            <person name="Mueller S."/>
            <person name="Dessi D."/>
            <person name="Fiori P.L."/>
            <person name="Ren Q."/>
            <person name="Paulsen I."/>
            <person name="Zhang H."/>
            <person name="Bastida-Corcuera F.D."/>
            <person name="Simoes-Barbosa A."/>
            <person name="Brown M.T."/>
            <person name="Hayes R.D."/>
            <person name="Mukherjee M."/>
            <person name="Okumura C.Y."/>
            <person name="Schneider R."/>
            <person name="Smith A.J."/>
            <person name="Vanacova S."/>
            <person name="Villalvazo M."/>
            <person name="Haas B.J."/>
            <person name="Pertea M."/>
            <person name="Feldblyum T.V."/>
            <person name="Utterback T.R."/>
            <person name="Shu C.L."/>
            <person name="Osoegawa K."/>
            <person name="de Jong P.J."/>
            <person name="Hrdy I."/>
            <person name="Horvathova L."/>
            <person name="Zubacova Z."/>
            <person name="Dolezal P."/>
            <person name="Malik S.B."/>
            <person name="Logsdon J.M. Jr."/>
            <person name="Henze K."/>
            <person name="Gupta A."/>
            <person name="Wang C.C."/>
            <person name="Dunne R.L."/>
            <person name="Upcroft J.A."/>
            <person name="Upcroft P."/>
            <person name="White O."/>
            <person name="Salzberg S.L."/>
            <person name="Tang P."/>
            <person name="Chiu C.-H."/>
            <person name="Lee Y.-S."/>
            <person name="Embley T.M."/>
            <person name="Coombs G.H."/>
            <person name="Mottram J.C."/>
            <person name="Tachezy J."/>
            <person name="Fraser-Liggett C.M."/>
            <person name="Johnson P.J."/>
        </authorList>
    </citation>
    <scope>NUCLEOTIDE SEQUENCE [LARGE SCALE GENOMIC DNA]</scope>
    <source>
        <strain evidence="2">G3</strain>
    </source>
</reference>
<sequence>MFKWGTYYIPPWTFLFHFLEILCIFFFCVDIVAPTIDGVYHIRKEFIDLFYSSHEEDKPFMHIDEISDYINQFISNFEKFTKNSFSNMEFIDPTHPYKLIVKYKNGTTTDSITVDIDSKFFNHIESLDISTDFLTYSNDTDVIGCTNWNLGMTISTRYNGYEFLPSSYFKRSYCRGKVTYDRVEQKNLTRKRKLGKHNVLNFRTDRVRYDPHRAKYDKKLIEAVKLAIKEERLETFVPPAHERTSDKFNCFVISLYMPMQRFGILFIVLSSLGLYILTF</sequence>
<evidence type="ECO:0000313" key="2">
    <source>
        <dbReference type="EMBL" id="EAX88173.1"/>
    </source>
</evidence>
<name>A2G3V1_TRIV3</name>
<feature type="transmembrane region" description="Helical" evidence="1">
    <location>
        <begin position="262"/>
        <end position="278"/>
    </location>
</feature>
<protein>
    <submittedName>
        <fullName evidence="2">Uncharacterized protein</fullName>
    </submittedName>
</protein>
<dbReference type="VEuPathDB" id="TrichDB:TVAGG3_0072040"/>
<dbReference type="Proteomes" id="UP000001542">
    <property type="component" value="Unassembled WGS sequence"/>
</dbReference>
<reference evidence="2" key="1">
    <citation type="submission" date="2006-10" db="EMBL/GenBank/DDBJ databases">
        <authorList>
            <person name="Amadeo P."/>
            <person name="Zhao Q."/>
            <person name="Wortman J."/>
            <person name="Fraser-Liggett C."/>
            <person name="Carlton J."/>
        </authorList>
    </citation>
    <scope>NUCLEOTIDE SEQUENCE</scope>
    <source>
        <strain evidence="2">G3</strain>
    </source>
</reference>
<dbReference type="AlphaFoldDB" id="A2G3V1"/>
<dbReference type="RefSeq" id="XP_001301103.1">
    <property type="nucleotide sequence ID" value="XM_001301102.1"/>
</dbReference>
<keyword evidence="1" id="KW-0812">Transmembrane</keyword>
<keyword evidence="1" id="KW-1133">Transmembrane helix</keyword>
<evidence type="ECO:0000256" key="1">
    <source>
        <dbReference type="SAM" id="Phobius"/>
    </source>
</evidence>